<evidence type="ECO:0000256" key="1">
    <source>
        <dbReference type="ARBA" id="ARBA00022679"/>
    </source>
</evidence>
<dbReference type="SUPFAM" id="SSF53448">
    <property type="entry name" value="Nucleotide-diphospho-sugar transferases"/>
    <property type="match status" value="1"/>
</dbReference>
<evidence type="ECO:0000313" key="5">
    <source>
        <dbReference type="Proteomes" id="UP000305674"/>
    </source>
</evidence>
<dbReference type="InterPro" id="IPR005835">
    <property type="entry name" value="NTP_transferase_dom"/>
</dbReference>
<dbReference type="Proteomes" id="UP000305674">
    <property type="component" value="Unassembled WGS sequence"/>
</dbReference>
<evidence type="ECO:0000256" key="2">
    <source>
        <dbReference type="ARBA" id="ARBA00022695"/>
    </source>
</evidence>
<dbReference type="GO" id="GO:0016779">
    <property type="term" value="F:nucleotidyltransferase activity"/>
    <property type="evidence" value="ECO:0007669"/>
    <property type="project" value="UniProtKB-KW"/>
</dbReference>
<keyword evidence="2" id="KW-0548">Nucleotidyltransferase</keyword>
<evidence type="ECO:0000259" key="3">
    <source>
        <dbReference type="Pfam" id="PF00483"/>
    </source>
</evidence>
<keyword evidence="1 4" id="KW-0808">Transferase</keyword>
<accession>A0A4U1BB56</accession>
<dbReference type="CDD" id="cd06422">
    <property type="entry name" value="NTP_transferase_like_1"/>
    <property type="match status" value="1"/>
</dbReference>
<dbReference type="EMBL" id="SWCI01000010">
    <property type="protein sequence ID" value="TKB48078.1"/>
    <property type="molecule type" value="Genomic_DNA"/>
</dbReference>
<dbReference type="InterPro" id="IPR050065">
    <property type="entry name" value="GlmU-like"/>
</dbReference>
<name>A0A4U1BB56_9GAMM</name>
<dbReference type="InterPro" id="IPR029044">
    <property type="entry name" value="Nucleotide-diphossugar_trans"/>
</dbReference>
<dbReference type="Pfam" id="PF00483">
    <property type="entry name" value="NTP_transferase"/>
    <property type="match status" value="1"/>
</dbReference>
<dbReference type="InterPro" id="IPR054790">
    <property type="entry name" value="MurU"/>
</dbReference>
<dbReference type="PANTHER" id="PTHR43584">
    <property type="entry name" value="NUCLEOTIDYL TRANSFERASE"/>
    <property type="match status" value="1"/>
</dbReference>
<keyword evidence="5" id="KW-1185">Reference proteome</keyword>
<comment type="caution">
    <text evidence="4">The sequence shown here is derived from an EMBL/GenBank/DDBJ whole genome shotgun (WGS) entry which is preliminary data.</text>
</comment>
<dbReference type="RefSeq" id="WP_136853965.1">
    <property type="nucleotide sequence ID" value="NZ_SWCI01000010.1"/>
</dbReference>
<proteinExistence type="predicted"/>
<dbReference type="PANTHER" id="PTHR43584:SF8">
    <property type="entry name" value="N-ACETYLMURAMATE ALPHA-1-PHOSPHATE URIDYLYLTRANSFERASE"/>
    <property type="match status" value="1"/>
</dbReference>
<evidence type="ECO:0000313" key="4">
    <source>
        <dbReference type="EMBL" id="TKB48078.1"/>
    </source>
</evidence>
<gene>
    <name evidence="4" type="ORF">FCL40_14230</name>
</gene>
<dbReference type="AlphaFoldDB" id="A0A4U1BB56"/>
<dbReference type="Gene3D" id="3.90.550.10">
    <property type="entry name" value="Spore Coat Polysaccharide Biosynthesis Protein SpsA, Chain A"/>
    <property type="match status" value="1"/>
</dbReference>
<dbReference type="NCBIfam" id="NF045761">
    <property type="entry name" value="NAMPUrTaseMurU"/>
    <property type="match status" value="1"/>
</dbReference>
<sequence length="223" mass="24434">MKAMILAAGRGERMRPLTDTTPKPLLPLQGRPMIEHHLVRLARAGFREVLINTAWLGEQFPQALGDGSRFGLAIHYQHETEALETGGGIHRALDWLGAEPFLVVNGDVYSELAFEALPRLAEGDLAHLWLVANPPHNPGGDFALERGRVHSQGPTRLTFSGIGLYRPTLFAGCSPGRFPLAPLLRQAMARGRVAGSRLNGPWCDVGTEQRLIKLEQRLNANMG</sequence>
<feature type="domain" description="Nucleotidyl transferase" evidence="3">
    <location>
        <begin position="2"/>
        <end position="122"/>
    </location>
</feature>
<organism evidence="4 5">
    <name type="scientific">Ferrimonas sediminicola</name>
    <dbReference type="NCBI Taxonomy" id="2569538"/>
    <lineage>
        <taxon>Bacteria</taxon>
        <taxon>Pseudomonadati</taxon>
        <taxon>Pseudomonadota</taxon>
        <taxon>Gammaproteobacteria</taxon>
        <taxon>Alteromonadales</taxon>
        <taxon>Ferrimonadaceae</taxon>
        <taxon>Ferrimonas</taxon>
    </lineage>
</organism>
<dbReference type="OrthoDB" id="9788272at2"/>
<reference evidence="4 5" key="1">
    <citation type="submission" date="2019-04" db="EMBL/GenBank/DDBJ databases">
        <authorList>
            <person name="Hwang J.C."/>
        </authorList>
    </citation>
    <scope>NUCLEOTIDE SEQUENCE [LARGE SCALE GENOMIC DNA]</scope>
    <source>
        <strain evidence="4 5">IMCC35001</strain>
    </source>
</reference>
<protein>
    <submittedName>
        <fullName evidence="4">Nucleotidyltransferase family protein</fullName>
    </submittedName>
</protein>